<name>A0A3N4I3U8_ASCIM</name>
<evidence type="ECO:0000256" key="4">
    <source>
        <dbReference type="ARBA" id="ARBA00022801"/>
    </source>
</evidence>
<evidence type="ECO:0000256" key="13">
    <source>
        <dbReference type="SAM" id="MobiDB-lite"/>
    </source>
</evidence>
<feature type="binding site" evidence="9">
    <location>
        <position position="9"/>
    </location>
    <ligand>
        <name>Mg(2+)</name>
        <dbReference type="ChEBI" id="CHEBI:18420"/>
        <label>1</label>
    </ligand>
</feature>
<feature type="binding site" evidence="9">
    <location>
        <position position="298"/>
    </location>
    <ligand>
        <name>Mg(2+)</name>
        <dbReference type="ChEBI" id="CHEBI:18420"/>
        <label>1</label>
    </ligand>
</feature>
<feature type="site" description="Important for catalytic activity" evidence="10">
    <location>
        <position position="272"/>
    </location>
</feature>
<keyword evidence="16" id="KW-1185">Reference proteome</keyword>
<dbReference type="Pfam" id="PF03372">
    <property type="entry name" value="Exo_endo_phos"/>
    <property type="match status" value="1"/>
</dbReference>
<dbReference type="PANTHER" id="PTHR22748">
    <property type="entry name" value="AP ENDONUCLEASE"/>
    <property type="match status" value="1"/>
</dbReference>
<keyword evidence="9" id="KW-0464">Manganese</keyword>
<feature type="compositionally biased region" description="Polar residues" evidence="13">
    <location>
        <begin position="514"/>
        <end position="525"/>
    </location>
</feature>
<dbReference type="Gene3D" id="3.60.10.10">
    <property type="entry name" value="Endonuclease/exonuclease/phosphatase"/>
    <property type="match status" value="1"/>
</dbReference>
<dbReference type="PANTHER" id="PTHR22748:SF4">
    <property type="entry name" value="DNA-(APURINIC OR APYRIMIDINIC SITE) ENDONUCLEASE 2"/>
    <property type="match status" value="1"/>
</dbReference>
<dbReference type="SUPFAM" id="SSF56219">
    <property type="entry name" value="DNase I-like"/>
    <property type="match status" value="1"/>
</dbReference>
<dbReference type="NCBIfam" id="TIGR00633">
    <property type="entry name" value="xth"/>
    <property type="match status" value="1"/>
</dbReference>
<feature type="binding site" evidence="9">
    <location>
        <position position="297"/>
    </location>
    <ligand>
        <name>Mg(2+)</name>
        <dbReference type="ChEBI" id="CHEBI:18420"/>
        <label>1</label>
    </ligand>
</feature>
<keyword evidence="2 9" id="KW-0479">Metal-binding</keyword>
<feature type="compositionally biased region" description="Basic and acidic residues" evidence="13">
    <location>
        <begin position="591"/>
        <end position="611"/>
    </location>
</feature>
<comment type="similarity">
    <text evidence="1 12">Belongs to the DNA repair enzymes AP/ExoA family.</text>
</comment>
<protein>
    <recommendedName>
        <fullName evidence="12">DNA-(apurinic or apyrimidinic site) endonuclease</fullName>
        <ecNumber evidence="12">3.1.-.-</ecNumber>
    </recommendedName>
</protein>
<evidence type="ECO:0000256" key="3">
    <source>
        <dbReference type="ARBA" id="ARBA00022771"/>
    </source>
</evidence>
<dbReference type="CDD" id="cd09088">
    <property type="entry name" value="Ape2-like_AP-endo"/>
    <property type="match status" value="1"/>
</dbReference>
<dbReference type="Proteomes" id="UP000275078">
    <property type="component" value="Unassembled WGS sequence"/>
</dbReference>
<accession>A0A3N4I3U8</accession>
<evidence type="ECO:0000313" key="15">
    <source>
        <dbReference type="EMBL" id="RPA80689.1"/>
    </source>
</evidence>
<evidence type="ECO:0000256" key="9">
    <source>
        <dbReference type="PIRSR" id="PIRSR604808-2"/>
    </source>
</evidence>
<dbReference type="PROSITE" id="PS51999">
    <property type="entry name" value="ZF_GRF"/>
    <property type="match status" value="1"/>
</dbReference>
<evidence type="ECO:0000256" key="5">
    <source>
        <dbReference type="ARBA" id="ARBA00022833"/>
    </source>
</evidence>
<dbReference type="InterPro" id="IPR004808">
    <property type="entry name" value="AP_endonuc_1"/>
</dbReference>
<feature type="compositionally biased region" description="Pro residues" evidence="13">
    <location>
        <begin position="497"/>
        <end position="507"/>
    </location>
</feature>
<gene>
    <name evidence="15" type="ORF">BJ508DRAFT_124612</name>
</gene>
<feature type="active site" evidence="8">
    <location>
        <position position="152"/>
    </location>
</feature>
<feature type="active site" description="Proton donor/acceptor" evidence="8">
    <location>
        <position position="192"/>
    </location>
</feature>
<feature type="domain" description="GRF-type" evidence="14">
    <location>
        <begin position="533"/>
        <end position="625"/>
    </location>
</feature>
<dbReference type="AlphaFoldDB" id="A0A3N4I3U8"/>
<feature type="compositionally biased region" description="Low complexity" evidence="13">
    <location>
        <begin position="424"/>
        <end position="435"/>
    </location>
</feature>
<feature type="region of interest" description="Disordered" evidence="13">
    <location>
        <begin position="365"/>
        <end position="611"/>
    </location>
</feature>
<dbReference type="GO" id="GO:0006284">
    <property type="term" value="P:base-excision repair"/>
    <property type="evidence" value="ECO:0007669"/>
    <property type="project" value="TreeGrafter"/>
</dbReference>
<keyword evidence="7" id="KW-0539">Nucleus</keyword>
<evidence type="ECO:0000256" key="11">
    <source>
        <dbReference type="PROSITE-ProRule" id="PRU01343"/>
    </source>
</evidence>
<keyword evidence="5" id="KW-0862">Zinc</keyword>
<sequence>MPLRITTWNVNGIRNPLGYPPWNQTKSFSTMFDILEADIVCTQELKIDRKKLGDDLVLLPGWDCYFSLPKHQGGYSGVGVWCRQSKCQPIRVEEGITGILTPPGRDVCYKDLPEEERLGGYPDIPAETATILDAEGRALLLDFGAFVLINVYCPASRDEARHEFRVLFDQTLFQRVRSLVEEQKRRVVVVGDFNIARDAIDMAGAKEAMKAQGLEDFKQTETRWMLHELLEPYEGASMVDLCREFWPDRKGMYTQWETKINARPGNFGSRIDYVICSSDMRDWFIEANIQEGLLGSDHCPVYGVIKDKVDVDGKEVDIRDICNPPGVFVNGEMVGKVTQSMLPPQSGRLLPEFSGRRTIKDMFSRKPSVPKIPAAGSATSTVVVNPPTNTSTVKTKEESGTVSETTSTLEQTKAEAIATSSPVKRTIPTRTTSKPSKPPPSTSKKRKLNTAPGPNKAPKNSIASFFKPPQPATESTPEVEAEPSPSPAAPVLDSTPQPSPSKPPPASQSPGANPPTTQATWSSLFTPPPVPKCTGHDEPCVKFKTQKAGPNKGREFWMCSRPVGPEGQGRSYESDKLRSEMVDVEVEDPVTGEKKIDEEAEKARRERRESDKQWRCNYFKWASDWKAECATGGGGKKSMKGVGMHKGVRG</sequence>
<keyword evidence="6 9" id="KW-0460">Magnesium</keyword>
<keyword evidence="3 11" id="KW-0863">Zinc-finger</keyword>
<evidence type="ECO:0000259" key="14">
    <source>
        <dbReference type="PROSITE" id="PS51999"/>
    </source>
</evidence>
<evidence type="ECO:0000256" key="10">
    <source>
        <dbReference type="PIRSR" id="PIRSR604808-3"/>
    </source>
</evidence>
<dbReference type="EMBL" id="ML119685">
    <property type="protein sequence ID" value="RPA80689.1"/>
    <property type="molecule type" value="Genomic_DNA"/>
</dbReference>
<evidence type="ECO:0000256" key="1">
    <source>
        <dbReference type="ARBA" id="ARBA00007092"/>
    </source>
</evidence>
<comment type="cofactor">
    <cofactor evidence="9 12">
        <name>Mg(2+)</name>
        <dbReference type="ChEBI" id="CHEBI:18420"/>
    </cofactor>
    <cofactor evidence="9 12">
        <name>Mn(2+)</name>
        <dbReference type="ChEBI" id="CHEBI:29035"/>
    </cofactor>
    <text evidence="9 12">Probably binds two magnesium or manganese ions per subunit.</text>
</comment>
<feature type="site" description="Interaction with DNA substrate" evidence="10">
    <location>
        <position position="298"/>
    </location>
</feature>
<dbReference type="PROSITE" id="PS51435">
    <property type="entry name" value="AP_NUCLEASE_F1_4"/>
    <property type="match status" value="1"/>
</dbReference>
<feature type="compositionally biased region" description="Low complexity" evidence="13">
    <location>
        <begin position="379"/>
        <end position="393"/>
    </location>
</feature>
<feature type="binding site" evidence="9">
    <location>
        <position position="44"/>
    </location>
    <ligand>
        <name>Mg(2+)</name>
        <dbReference type="ChEBI" id="CHEBI:18420"/>
        <label>1</label>
    </ligand>
</feature>
<keyword evidence="4" id="KW-0378">Hydrolase</keyword>
<dbReference type="GO" id="GO:0008270">
    <property type="term" value="F:zinc ion binding"/>
    <property type="evidence" value="ECO:0007669"/>
    <property type="project" value="UniProtKB-KW"/>
</dbReference>
<feature type="compositionally biased region" description="Basic and acidic residues" evidence="13">
    <location>
        <begin position="572"/>
        <end position="581"/>
    </location>
</feature>
<dbReference type="GO" id="GO:0003906">
    <property type="term" value="F:DNA-(apurinic or apyrimidinic site) endonuclease activity"/>
    <property type="evidence" value="ECO:0007669"/>
    <property type="project" value="TreeGrafter"/>
</dbReference>
<reference evidence="15 16" key="1">
    <citation type="journal article" date="2018" name="Nat. Ecol. Evol.">
        <title>Pezizomycetes genomes reveal the molecular basis of ectomycorrhizal truffle lifestyle.</title>
        <authorList>
            <person name="Murat C."/>
            <person name="Payen T."/>
            <person name="Noel B."/>
            <person name="Kuo A."/>
            <person name="Morin E."/>
            <person name="Chen J."/>
            <person name="Kohler A."/>
            <person name="Krizsan K."/>
            <person name="Balestrini R."/>
            <person name="Da Silva C."/>
            <person name="Montanini B."/>
            <person name="Hainaut M."/>
            <person name="Levati E."/>
            <person name="Barry K.W."/>
            <person name="Belfiori B."/>
            <person name="Cichocki N."/>
            <person name="Clum A."/>
            <person name="Dockter R.B."/>
            <person name="Fauchery L."/>
            <person name="Guy J."/>
            <person name="Iotti M."/>
            <person name="Le Tacon F."/>
            <person name="Lindquist E.A."/>
            <person name="Lipzen A."/>
            <person name="Malagnac F."/>
            <person name="Mello A."/>
            <person name="Molinier V."/>
            <person name="Miyauchi S."/>
            <person name="Poulain J."/>
            <person name="Riccioni C."/>
            <person name="Rubini A."/>
            <person name="Sitrit Y."/>
            <person name="Splivallo R."/>
            <person name="Traeger S."/>
            <person name="Wang M."/>
            <person name="Zifcakova L."/>
            <person name="Wipf D."/>
            <person name="Zambonelli A."/>
            <person name="Paolocci F."/>
            <person name="Nowrousian M."/>
            <person name="Ottonello S."/>
            <person name="Baldrian P."/>
            <person name="Spatafora J.W."/>
            <person name="Henrissat B."/>
            <person name="Nagy L.G."/>
            <person name="Aury J.M."/>
            <person name="Wincker P."/>
            <person name="Grigoriev I.V."/>
            <person name="Bonfante P."/>
            <person name="Martin F.M."/>
        </authorList>
    </citation>
    <scope>NUCLEOTIDE SEQUENCE [LARGE SCALE GENOMIC DNA]</scope>
    <source>
        <strain evidence="15 16">RN42</strain>
    </source>
</reference>
<dbReference type="GO" id="GO:0005634">
    <property type="term" value="C:nucleus"/>
    <property type="evidence" value="ECO:0007669"/>
    <property type="project" value="TreeGrafter"/>
</dbReference>
<feature type="binding site" evidence="9">
    <location>
        <position position="192"/>
    </location>
    <ligand>
        <name>Mg(2+)</name>
        <dbReference type="ChEBI" id="CHEBI:18420"/>
        <label>1</label>
    </ligand>
</feature>
<feature type="binding site" evidence="9">
    <location>
        <position position="194"/>
    </location>
    <ligand>
        <name>Mg(2+)</name>
        <dbReference type="ChEBI" id="CHEBI:18420"/>
        <label>1</label>
    </ligand>
</feature>
<evidence type="ECO:0000256" key="12">
    <source>
        <dbReference type="RuleBase" id="RU362131"/>
    </source>
</evidence>
<keyword evidence="12" id="KW-0234">DNA repair</keyword>
<evidence type="ECO:0000256" key="7">
    <source>
        <dbReference type="ARBA" id="ARBA00023242"/>
    </source>
</evidence>
<keyword evidence="12" id="KW-0227">DNA damage</keyword>
<dbReference type="InterPro" id="IPR036691">
    <property type="entry name" value="Endo/exonu/phosph_ase_sf"/>
</dbReference>
<dbReference type="EC" id="3.1.-.-" evidence="12"/>
<evidence type="ECO:0000313" key="16">
    <source>
        <dbReference type="Proteomes" id="UP000275078"/>
    </source>
</evidence>
<dbReference type="GO" id="GO:0008081">
    <property type="term" value="F:phosphoric diester hydrolase activity"/>
    <property type="evidence" value="ECO:0007669"/>
    <property type="project" value="TreeGrafter"/>
</dbReference>
<dbReference type="InterPro" id="IPR010666">
    <property type="entry name" value="Znf_GRF"/>
</dbReference>
<evidence type="ECO:0000256" key="8">
    <source>
        <dbReference type="PIRSR" id="PIRSR604808-1"/>
    </source>
</evidence>
<dbReference type="STRING" id="1160509.A0A3N4I3U8"/>
<evidence type="ECO:0000256" key="6">
    <source>
        <dbReference type="ARBA" id="ARBA00022842"/>
    </source>
</evidence>
<proteinExistence type="inferred from homology"/>
<organism evidence="15 16">
    <name type="scientific">Ascobolus immersus RN42</name>
    <dbReference type="NCBI Taxonomy" id="1160509"/>
    <lineage>
        <taxon>Eukaryota</taxon>
        <taxon>Fungi</taxon>
        <taxon>Dikarya</taxon>
        <taxon>Ascomycota</taxon>
        <taxon>Pezizomycotina</taxon>
        <taxon>Pezizomycetes</taxon>
        <taxon>Pezizales</taxon>
        <taxon>Ascobolaceae</taxon>
        <taxon>Ascobolus</taxon>
    </lineage>
</organism>
<evidence type="ECO:0000256" key="2">
    <source>
        <dbReference type="ARBA" id="ARBA00022723"/>
    </source>
</evidence>
<feature type="site" description="Transition state stabilizer" evidence="10">
    <location>
        <position position="194"/>
    </location>
</feature>
<feature type="region of interest" description="Disordered" evidence="13">
    <location>
        <begin position="630"/>
        <end position="650"/>
    </location>
</feature>
<dbReference type="FunFam" id="3.60.10.10:FF:000079">
    <property type="entry name" value="DNA-(apurinic or apyrimidinic site) lyase"/>
    <property type="match status" value="1"/>
</dbReference>
<dbReference type="OrthoDB" id="391817at2759"/>
<dbReference type="InterPro" id="IPR005135">
    <property type="entry name" value="Endo/exonuclease/phosphatase"/>
</dbReference>
<dbReference type="GO" id="GO:0008311">
    <property type="term" value="F:double-stranded DNA 3'-5' DNA exonuclease activity"/>
    <property type="evidence" value="ECO:0007669"/>
    <property type="project" value="TreeGrafter"/>
</dbReference>
<feature type="active site" description="Proton acceptor" evidence="8">
    <location>
        <position position="298"/>
    </location>
</feature>